<dbReference type="AlphaFoldDB" id="A0A9W6TMZ8"/>
<dbReference type="InterPro" id="IPR036812">
    <property type="entry name" value="NAD(P)_OxRdtase_dom_sf"/>
</dbReference>
<evidence type="ECO:0000256" key="3">
    <source>
        <dbReference type="ARBA" id="ARBA00023002"/>
    </source>
</evidence>
<dbReference type="InterPro" id="IPR023210">
    <property type="entry name" value="NADP_OxRdtase_dom"/>
</dbReference>
<reference evidence="5" key="1">
    <citation type="submission" date="2023-04" db="EMBL/GenBank/DDBJ databases">
        <title>Phytophthora lilii NBRC 32176.</title>
        <authorList>
            <person name="Ichikawa N."/>
            <person name="Sato H."/>
            <person name="Tonouchi N."/>
        </authorList>
    </citation>
    <scope>NUCLEOTIDE SEQUENCE</scope>
    <source>
        <strain evidence="5">NBRC 32176</strain>
    </source>
</reference>
<dbReference type="OrthoDB" id="118686at2759"/>
<accession>A0A9W6TMZ8</accession>
<evidence type="ECO:0000259" key="4">
    <source>
        <dbReference type="Pfam" id="PF00248"/>
    </source>
</evidence>
<dbReference type="Pfam" id="PF00248">
    <property type="entry name" value="Aldo_ket_red"/>
    <property type="match status" value="1"/>
</dbReference>
<name>A0A9W6TMZ8_9STRA</name>
<dbReference type="PANTHER" id="PTHR43150:SF2">
    <property type="entry name" value="HYPERKINETIC, ISOFORM M"/>
    <property type="match status" value="1"/>
</dbReference>
<protein>
    <submittedName>
        <fullName evidence="5">Unnamed protein product</fullName>
    </submittedName>
</protein>
<keyword evidence="6" id="KW-1185">Reference proteome</keyword>
<evidence type="ECO:0000313" key="5">
    <source>
        <dbReference type="EMBL" id="GMF16694.1"/>
    </source>
</evidence>
<keyword evidence="3" id="KW-0560">Oxidoreductase</keyword>
<dbReference type="GO" id="GO:0016491">
    <property type="term" value="F:oxidoreductase activity"/>
    <property type="evidence" value="ECO:0007669"/>
    <property type="project" value="UniProtKB-KW"/>
</dbReference>
<evidence type="ECO:0000256" key="2">
    <source>
        <dbReference type="ARBA" id="ARBA00022857"/>
    </source>
</evidence>
<sequence length="126" mass="13927">MYKLGLTTWSPLAFGTLTGKYSTGKPESSRFTTPTFDNLAKEEQFTTRVKMADELKPIADELGRSLAQFSIAWAVSNENVSTVLIAASRPSHLEENVQALNFASKITSEVKVKIDAVVKFVPFIRV</sequence>
<proteinExistence type="inferred from homology"/>
<feature type="domain" description="NADP-dependent oxidoreductase" evidence="4">
    <location>
        <begin position="5"/>
        <end position="117"/>
    </location>
</feature>
<dbReference type="Gene3D" id="3.20.20.100">
    <property type="entry name" value="NADP-dependent oxidoreductase domain"/>
    <property type="match status" value="1"/>
</dbReference>
<comment type="caution">
    <text evidence="5">The sequence shown here is derived from an EMBL/GenBank/DDBJ whole genome shotgun (WGS) entry which is preliminary data.</text>
</comment>
<comment type="similarity">
    <text evidence="1">Belongs to the shaker potassium channel beta subunit family.</text>
</comment>
<dbReference type="EMBL" id="BSXW01000258">
    <property type="protein sequence ID" value="GMF16694.1"/>
    <property type="molecule type" value="Genomic_DNA"/>
</dbReference>
<keyword evidence="2" id="KW-0521">NADP</keyword>
<evidence type="ECO:0000313" key="6">
    <source>
        <dbReference type="Proteomes" id="UP001165083"/>
    </source>
</evidence>
<dbReference type="SUPFAM" id="SSF51430">
    <property type="entry name" value="NAD(P)-linked oxidoreductase"/>
    <property type="match status" value="1"/>
</dbReference>
<organism evidence="5 6">
    <name type="scientific">Phytophthora lilii</name>
    <dbReference type="NCBI Taxonomy" id="2077276"/>
    <lineage>
        <taxon>Eukaryota</taxon>
        <taxon>Sar</taxon>
        <taxon>Stramenopiles</taxon>
        <taxon>Oomycota</taxon>
        <taxon>Peronosporomycetes</taxon>
        <taxon>Peronosporales</taxon>
        <taxon>Peronosporaceae</taxon>
        <taxon>Phytophthora</taxon>
    </lineage>
</organism>
<dbReference type="InterPro" id="IPR005399">
    <property type="entry name" value="K_chnl_volt-dep_bsu_KCNAB-rel"/>
</dbReference>
<dbReference type="Proteomes" id="UP001165083">
    <property type="component" value="Unassembled WGS sequence"/>
</dbReference>
<dbReference type="PANTHER" id="PTHR43150">
    <property type="entry name" value="HYPERKINETIC, ISOFORM M"/>
    <property type="match status" value="1"/>
</dbReference>
<evidence type="ECO:0000256" key="1">
    <source>
        <dbReference type="ARBA" id="ARBA00006515"/>
    </source>
</evidence>
<gene>
    <name evidence="5" type="ORF">Plil01_000598900</name>
</gene>